<dbReference type="RefSeq" id="WP_052236505.1">
    <property type="nucleotide sequence ID" value="NZ_JSAN01000133.1"/>
</dbReference>
<feature type="domain" description="Inverse autotransporter beta-domain" evidence="1">
    <location>
        <begin position="133"/>
        <end position="189"/>
    </location>
</feature>
<dbReference type="AlphaFoldDB" id="A0A0C1H7K3"/>
<evidence type="ECO:0000259" key="1">
    <source>
        <dbReference type="Pfam" id="PF11924"/>
    </source>
</evidence>
<organism evidence="2 3">
    <name type="scientific">Candidatus Protochlamydia amoebophila</name>
    <dbReference type="NCBI Taxonomy" id="362787"/>
    <lineage>
        <taxon>Bacteria</taxon>
        <taxon>Pseudomonadati</taxon>
        <taxon>Chlamydiota</taxon>
        <taxon>Chlamydiia</taxon>
        <taxon>Parachlamydiales</taxon>
        <taxon>Parachlamydiaceae</taxon>
        <taxon>Candidatus Protochlamydia</taxon>
    </lineage>
</organism>
<gene>
    <name evidence="2" type="ORF">DB44_FL00480</name>
</gene>
<reference evidence="2 3" key="1">
    <citation type="journal article" date="2014" name="Mol. Biol. Evol.">
        <title>Massive expansion of Ubiquitination-related gene families within the Chlamydiae.</title>
        <authorList>
            <person name="Domman D."/>
            <person name="Collingro A."/>
            <person name="Lagkouvardos I."/>
            <person name="Gehre L."/>
            <person name="Weinmaier T."/>
            <person name="Rattei T."/>
            <person name="Subtil A."/>
            <person name="Horn M."/>
        </authorList>
    </citation>
    <scope>NUCLEOTIDE SEQUENCE [LARGE SCALE GENOMIC DNA]</scope>
    <source>
        <strain evidence="2 3">EI2</strain>
    </source>
</reference>
<protein>
    <recommendedName>
        <fullName evidence="1">Inverse autotransporter beta-domain domain-containing protein</fullName>
    </recommendedName>
</protein>
<name>A0A0C1H7K3_9BACT</name>
<comment type="caution">
    <text evidence="2">The sequence shown here is derived from an EMBL/GenBank/DDBJ whole genome shotgun (WGS) entry which is preliminary data.</text>
</comment>
<evidence type="ECO:0000313" key="2">
    <source>
        <dbReference type="EMBL" id="KIC70888.1"/>
    </source>
</evidence>
<dbReference type="Proteomes" id="UP000031465">
    <property type="component" value="Unassembled WGS sequence"/>
</dbReference>
<dbReference type="EMBL" id="JSAN01000133">
    <property type="protein sequence ID" value="KIC70888.1"/>
    <property type="molecule type" value="Genomic_DNA"/>
</dbReference>
<dbReference type="Gene3D" id="2.40.160.160">
    <property type="entry name" value="Inverse autotransporter, beta-domain"/>
    <property type="match status" value="1"/>
</dbReference>
<dbReference type="InterPro" id="IPR024519">
    <property type="entry name" value="IAT_beta"/>
</dbReference>
<dbReference type="InterPro" id="IPR038177">
    <property type="entry name" value="IAT_beta_sf"/>
</dbReference>
<dbReference type="PATRIC" id="fig|362787.3.peg.1958"/>
<evidence type="ECO:0000313" key="3">
    <source>
        <dbReference type="Proteomes" id="UP000031465"/>
    </source>
</evidence>
<sequence length="361" mass="41551">MKYSYLILLILFPYLVVADFSEGHSILDSELEESVFISDHQENSAPSCSEITLENFPNNIEKEAYFSRENRNDAKNLVVLDLSYTFGKSLGCQKSYGTFGGMIFPFFTSCRPFQIFLDGKAFLFDHGKWGGSVGIGLRHFSYNGWMVGLNGYYDYRRFNGWDLNQLGLGVELLGDCVEFRVNGYLPVNKNRWDQCCLFDYSGSYFATLRERGYVWSGLDTEIGTWLVKPSCCQDIGLYVAAGPYYYRRSHDQDFFFHDQKHHTIGGKARILATLGDFIELSMAATHDSVWHTRVQGRAEIIVPFDYFYTLFNPIHDQSTCLVTPSHSSLTRPVYRQDSIVVSKNHYWTWNWCDRSMSDGND</sequence>
<proteinExistence type="predicted"/>
<dbReference type="Pfam" id="PF11924">
    <property type="entry name" value="IAT_beta"/>
    <property type="match status" value="1"/>
</dbReference>
<accession>A0A0C1H7K3</accession>